<dbReference type="SMART" id="SM00560">
    <property type="entry name" value="LamGL"/>
    <property type="match status" value="1"/>
</dbReference>
<dbReference type="RefSeq" id="WP_146562497.1">
    <property type="nucleotide sequence ID" value="NZ_SIHJ01000001.1"/>
</dbReference>
<evidence type="ECO:0000256" key="2">
    <source>
        <dbReference type="ARBA" id="ARBA00023157"/>
    </source>
</evidence>
<dbReference type="AlphaFoldDB" id="A0A5C5VD85"/>
<protein>
    <recommendedName>
        <fullName evidence="4">LamG-like jellyroll fold domain-containing protein</fullName>
    </recommendedName>
</protein>
<evidence type="ECO:0000259" key="4">
    <source>
        <dbReference type="SMART" id="SM00560"/>
    </source>
</evidence>
<proteinExistence type="predicted"/>
<evidence type="ECO:0000256" key="1">
    <source>
        <dbReference type="ARBA" id="ARBA00022729"/>
    </source>
</evidence>
<dbReference type="InterPro" id="IPR013320">
    <property type="entry name" value="ConA-like_dom_sf"/>
</dbReference>
<dbReference type="EMBL" id="SIHJ01000001">
    <property type="protein sequence ID" value="TWT35953.1"/>
    <property type="molecule type" value="Genomic_DNA"/>
</dbReference>
<dbReference type="OrthoDB" id="226631at2"/>
<feature type="signal peptide" evidence="3">
    <location>
        <begin position="1"/>
        <end position="36"/>
    </location>
</feature>
<comment type="caution">
    <text evidence="5">The sequence shown here is derived from an EMBL/GenBank/DDBJ whole genome shotgun (WGS) entry which is preliminary data.</text>
</comment>
<reference evidence="5 6" key="1">
    <citation type="submission" date="2019-02" db="EMBL/GenBank/DDBJ databases">
        <title>Deep-cultivation of Planctomycetes and their phenomic and genomic characterization uncovers novel biology.</title>
        <authorList>
            <person name="Wiegand S."/>
            <person name="Jogler M."/>
            <person name="Boedeker C."/>
            <person name="Pinto D."/>
            <person name="Vollmers J."/>
            <person name="Rivas-Marin E."/>
            <person name="Kohn T."/>
            <person name="Peeters S.H."/>
            <person name="Heuer A."/>
            <person name="Rast P."/>
            <person name="Oberbeckmann S."/>
            <person name="Bunk B."/>
            <person name="Jeske O."/>
            <person name="Meyerdierks A."/>
            <person name="Storesund J.E."/>
            <person name="Kallscheuer N."/>
            <person name="Luecker S."/>
            <person name="Lage O.M."/>
            <person name="Pohl T."/>
            <person name="Merkel B.J."/>
            <person name="Hornburger P."/>
            <person name="Mueller R.-W."/>
            <person name="Bruemmer F."/>
            <person name="Labrenz M."/>
            <person name="Spormann A.M."/>
            <person name="Op Den Camp H."/>
            <person name="Overmann J."/>
            <person name="Amann R."/>
            <person name="Jetten M.S.M."/>
            <person name="Mascher T."/>
            <person name="Medema M.H."/>
            <person name="Devos D.P."/>
            <person name="Kaster A.-K."/>
            <person name="Ovreas L."/>
            <person name="Rohde M."/>
            <person name="Galperin M.Y."/>
            <person name="Jogler C."/>
        </authorList>
    </citation>
    <scope>NUCLEOTIDE SEQUENCE [LARGE SCALE GENOMIC DNA]</scope>
    <source>
        <strain evidence="5 6">KOR34</strain>
    </source>
</reference>
<dbReference type="InterPro" id="IPR006558">
    <property type="entry name" value="LamG-like"/>
</dbReference>
<evidence type="ECO:0000313" key="6">
    <source>
        <dbReference type="Proteomes" id="UP000316714"/>
    </source>
</evidence>
<accession>A0A5C5VD85</accession>
<feature type="domain" description="LamG-like jellyroll fold" evidence="4">
    <location>
        <begin position="126"/>
        <end position="256"/>
    </location>
</feature>
<feature type="chain" id="PRO_5022948205" description="LamG-like jellyroll fold domain-containing protein" evidence="3">
    <location>
        <begin position="37"/>
        <end position="367"/>
    </location>
</feature>
<evidence type="ECO:0000313" key="5">
    <source>
        <dbReference type="EMBL" id="TWT35953.1"/>
    </source>
</evidence>
<dbReference type="Pfam" id="PF13385">
    <property type="entry name" value="Laminin_G_3"/>
    <property type="match status" value="1"/>
</dbReference>
<dbReference type="SUPFAM" id="SSF49899">
    <property type="entry name" value="Concanavalin A-like lectins/glucanases"/>
    <property type="match status" value="1"/>
</dbReference>
<dbReference type="Proteomes" id="UP000316714">
    <property type="component" value="Unassembled WGS sequence"/>
</dbReference>
<organism evidence="5 6">
    <name type="scientific">Posidoniimonas corsicana</name>
    <dbReference type="NCBI Taxonomy" id="1938618"/>
    <lineage>
        <taxon>Bacteria</taxon>
        <taxon>Pseudomonadati</taxon>
        <taxon>Planctomycetota</taxon>
        <taxon>Planctomycetia</taxon>
        <taxon>Pirellulales</taxon>
        <taxon>Lacipirellulaceae</taxon>
        <taxon>Posidoniimonas</taxon>
    </lineage>
</organism>
<keyword evidence="1 3" id="KW-0732">Signal</keyword>
<name>A0A5C5VD85_9BACT</name>
<evidence type="ECO:0000256" key="3">
    <source>
        <dbReference type="SAM" id="SignalP"/>
    </source>
</evidence>
<keyword evidence="6" id="KW-1185">Reference proteome</keyword>
<dbReference type="Gene3D" id="2.60.120.200">
    <property type="match status" value="1"/>
</dbReference>
<gene>
    <name evidence="5" type="ORF">KOR34_08500</name>
</gene>
<sequence precursor="true">MRCFNTRIARQRLSVSFCRVLAVVAVAAMVATPAQAVIFTAGELLVDLKVNDLVSDATAWTNRASGSAAVGDFADVDASPLNLGADIGGVPISLSLLSEGEGGLEPMVSNSIVSAGNTPSSVQGNQTRTVEAWIYSTDTSGSQSVVAWGATSNNSMSRFSYNTGGNGLLSAWFNDTGWGNNEALLADEWVHYAVTYDGFMTRGYINGEKIAEVAQPAPLTTPESVVNIGARPGAGNDPFKGYIADVRVHSGVLNDAQILTNFQEGIGEADGLGCDFDGDGDCDSIDFTSLSDNLFTPGGVEQGDYDRSGFIDLADYRAFKDDPNTVIGVVGPASPTNSAAPEPSAVVSLAAVLVFLNGTGVCSRRKF</sequence>
<keyword evidence="2" id="KW-1015">Disulfide bond</keyword>